<dbReference type="SUPFAM" id="SSF46785">
    <property type="entry name" value="Winged helix' DNA-binding domain"/>
    <property type="match status" value="1"/>
</dbReference>
<keyword evidence="2" id="KW-0238">DNA-binding</keyword>
<dbReference type="InterPro" id="IPR014710">
    <property type="entry name" value="RmlC-like_jellyroll"/>
</dbReference>
<evidence type="ECO:0000313" key="6">
    <source>
        <dbReference type="EMBL" id="PJF48496.1"/>
    </source>
</evidence>
<dbReference type="PROSITE" id="PS51063">
    <property type="entry name" value="HTH_CRP_2"/>
    <property type="match status" value="1"/>
</dbReference>
<dbReference type="GO" id="GO:0003677">
    <property type="term" value="F:DNA binding"/>
    <property type="evidence" value="ECO:0007669"/>
    <property type="project" value="UniProtKB-KW"/>
</dbReference>
<reference evidence="6 7" key="1">
    <citation type="submission" date="2017-11" db="EMBL/GenBank/DDBJ databases">
        <title>Evolution of Phototrophy in the Chloroflexi Phylum Driven by Horizontal Gene Transfer.</title>
        <authorList>
            <person name="Ward L.M."/>
            <person name="Hemp J."/>
            <person name="Shih P.M."/>
            <person name="Mcglynn S.E."/>
            <person name="Fischer W."/>
        </authorList>
    </citation>
    <scope>NUCLEOTIDE SEQUENCE [LARGE SCALE GENOMIC DNA]</scope>
    <source>
        <strain evidence="6">JP3_7</strain>
    </source>
</reference>
<dbReference type="PANTHER" id="PTHR24567:SF74">
    <property type="entry name" value="HTH-TYPE TRANSCRIPTIONAL REGULATOR ARCR"/>
    <property type="match status" value="1"/>
</dbReference>
<proteinExistence type="predicted"/>
<evidence type="ECO:0000256" key="1">
    <source>
        <dbReference type="ARBA" id="ARBA00023015"/>
    </source>
</evidence>
<name>A0A2M8QFA6_9CHLR</name>
<organism evidence="6 7">
    <name type="scientific">Candidatus Thermofonsia Clade 3 bacterium</name>
    <dbReference type="NCBI Taxonomy" id="2364212"/>
    <lineage>
        <taxon>Bacteria</taxon>
        <taxon>Bacillati</taxon>
        <taxon>Chloroflexota</taxon>
        <taxon>Candidatus Thermofontia</taxon>
        <taxon>Candidatus Thermofonsia Clade 3</taxon>
    </lineage>
</organism>
<dbReference type="InterPro" id="IPR050397">
    <property type="entry name" value="Env_Response_Regulators"/>
</dbReference>
<sequence>MTAHATEALPALRRMAARVSLPDHVVDALAAIAVIREVAAGAIIQLEGDEAEAMYVVLSGRVKIVRTASNGREQVLHIAGPGDHINLVPVLDGGPNPATVQALTDAVLAAVPCEPLRRLMMREPEFTMALLKDLARRQRHLVALVDELALHCVQGRLARLLLSRAEAAERGEAVPPLTQAEMASQIGTVREMVSRTLRNFEELGLITTERGVIVINDRVGLEKKAEE</sequence>
<dbReference type="PROSITE" id="PS50042">
    <property type="entry name" value="CNMP_BINDING_3"/>
    <property type="match status" value="1"/>
</dbReference>
<dbReference type="AlphaFoldDB" id="A0A2M8QFA6"/>
<dbReference type="Pfam" id="PF13545">
    <property type="entry name" value="HTH_Crp_2"/>
    <property type="match status" value="1"/>
</dbReference>
<dbReference type="CDD" id="cd00038">
    <property type="entry name" value="CAP_ED"/>
    <property type="match status" value="1"/>
</dbReference>
<dbReference type="InterPro" id="IPR036388">
    <property type="entry name" value="WH-like_DNA-bd_sf"/>
</dbReference>
<dbReference type="PANTHER" id="PTHR24567">
    <property type="entry name" value="CRP FAMILY TRANSCRIPTIONAL REGULATORY PROTEIN"/>
    <property type="match status" value="1"/>
</dbReference>
<evidence type="ECO:0000259" key="4">
    <source>
        <dbReference type="PROSITE" id="PS50042"/>
    </source>
</evidence>
<protein>
    <submittedName>
        <fullName evidence="6">Crp/Fnr family transcriptional regulator</fullName>
    </submittedName>
</protein>
<evidence type="ECO:0000313" key="7">
    <source>
        <dbReference type="Proteomes" id="UP000230790"/>
    </source>
</evidence>
<dbReference type="GO" id="GO:0003700">
    <property type="term" value="F:DNA-binding transcription factor activity"/>
    <property type="evidence" value="ECO:0007669"/>
    <property type="project" value="TreeGrafter"/>
</dbReference>
<comment type="caution">
    <text evidence="6">The sequence shown here is derived from an EMBL/GenBank/DDBJ whole genome shotgun (WGS) entry which is preliminary data.</text>
</comment>
<dbReference type="Gene3D" id="1.10.10.10">
    <property type="entry name" value="Winged helix-like DNA-binding domain superfamily/Winged helix DNA-binding domain"/>
    <property type="match status" value="1"/>
</dbReference>
<dbReference type="InterPro" id="IPR036390">
    <property type="entry name" value="WH_DNA-bd_sf"/>
</dbReference>
<dbReference type="EMBL" id="PGTN01000013">
    <property type="protein sequence ID" value="PJF48496.1"/>
    <property type="molecule type" value="Genomic_DNA"/>
</dbReference>
<dbReference type="InterPro" id="IPR018490">
    <property type="entry name" value="cNMP-bd_dom_sf"/>
</dbReference>
<dbReference type="Gene3D" id="2.60.120.10">
    <property type="entry name" value="Jelly Rolls"/>
    <property type="match status" value="1"/>
</dbReference>
<dbReference type="GO" id="GO:0005829">
    <property type="term" value="C:cytosol"/>
    <property type="evidence" value="ECO:0007669"/>
    <property type="project" value="TreeGrafter"/>
</dbReference>
<feature type="domain" description="Cyclic nucleotide-binding" evidence="4">
    <location>
        <begin position="25"/>
        <end position="137"/>
    </location>
</feature>
<dbReference type="SMART" id="SM00100">
    <property type="entry name" value="cNMP"/>
    <property type="match status" value="1"/>
</dbReference>
<feature type="domain" description="HTH crp-type" evidence="5">
    <location>
        <begin position="151"/>
        <end position="219"/>
    </location>
</feature>
<keyword evidence="1" id="KW-0805">Transcription regulation</keyword>
<dbReference type="SMART" id="SM00419">
    <property type="entry name" value="HTH_CRP"/>
    <property type="match status" value="1"/>
</dbReference>
<evidence type="ECO:0000259" key="5">
    <source>
        <dbReference type="PROSITE" id="PS51063"/>
    </source>
</evidence>
<dbReference type="Proteomes" id="UP000230790">
    <property type="component" value="Unassembled WGS sequence"/>
</dbReference>
<gene>
    <name evidence="6" type="ORF">CUN48_03280</name>
</gene>
<evidence type="ECO:0000256" key="3">
    <source>
        <dbReference type="ARBA" id="ARBA00023163"/>
    </source>
</evidence>
<keyword evidence="3" id="KW-0804">Transcription</keyword>
<dbReference type="SUPFAM" id="SSF51206">
    <property type="entry name" value="cAMP-binding domain-like"/>
    <property type="match status" value="1"/>
</dbReference>
<dbReference type="InterPro" id="IPR012318">
    <property type="entry name" value="HTH_CRP"/>
</dbReference>
<dbReference type="Pfam" id="PF00027">
    <property type="entry name" value="cNMP_binding"/>
    <property type="match status" value="1"/>
</dbReference>
<evidence type="ECO:0000256" key="2">
    <source>
        <dbReference type="ARBA" id="ARBA00023125"/>
    </source>
</evidence>
<accession>A0A2M8QFA6</accession>
<dbReference type="InterPro" id="IPR000595">
    <property type="entry name" value="cNMP-bd_dom"/>
</dbReference>